<feature type="compositionally biased region" description="Polar residues" evidence="5">
    <location>
        <begin position="322"/>
        <end position="337"/>
    </location>
</feature>
<keyword evidence="2" id="KW-0805">Transcription regulation</keyword>
<dbReference type="PROSITE" id="PS51821">
    <property type="entry name" value="VELVET"/>
    <property type="match status" value="1"/>
</dbReference>
<evidence type="ECO:0000256" key="4">
    <source>
        <dbReference type="ARBA" id="ARBA00023242"/>
    </source>
</evidence>
<keyword evidence="4" id="KW-0539">Nucleus</keyword>
<dbReference type="InterPro" id="IPR038491">
    <property type="entry name" value="Velvet_dom_sf"/>
</dbReference>
<reference evidence="7" key="1">
    <citation type="submission" date="2020-05" db="EMBL/GenBank/DDBJ databases">
        <title>Phylogenomic resolution of chytrid fungi.</title>
        <authorList>
            <person name="Stajich J.E."/>
            <person name="Amses K."/>
            <person name="Simmons R."/>
            <person name="Seto K."/>
            <person name="Myers J."/>
            <person name="Bonds A."/>
            <person name="Quandt C.A."/>
            <person name="Barry K."/>
            <person name="Liu P."/>
            <person name="Grigoriev I."/>
            <person name="Longcore J.E."/>
            <person name="James T.Y."/>
        </authorList>
    </citation>
    <scope>NUCLEOTIDE SEQUENCE</scope>
    <source>
        <strain evidence="7">JEL0379</strain>
    </source>
</reference>
<sequence length="573" mass="60945">MASGKPSRKDDSPYSFVPHTQYARALKSRRGQIEQQLCISIKQHPERARAFSGGVNEKTGDRRPLDPPPVVQLTLHNKRTGKTSNDVLHNPFYLCYASLRHPDRDEDVVRTSAEDGRPVLMGQLVTSMARLKDTDNVDGAFFPFCNLVVTLEGRFRIMFTVFEIAGNKPVKRKLDPEPNCELTKRPVKRRSLTDGGASNSPVFACVANFTASAKLANDASMDRRASNAGARPAEHMITVTGSSPSSEGNVSFSRSLPSDQPLPWGGINRSSPYLNSVAPRPPMSLTMEFEPPPPASIMTDPSRSPSAIRSAMSGQVGRRGSDSSATCSNNGTPSSSRAGRPTRISIDSLISFDDSVPGKQSGSSGGSSGEKTGSPAERPDPPVLPPPRTAQLEWDTGRHHHHHGRRLASMPSPLAAGVHHAGRAAAHGSIASVALSKLDDAWRGSALPSASPFNMAVLDGNSLPWGGHLQSHAAVLAHQQPHSRLYGHGPPSEHQVEYGFPQQPPQLPPSVHSTAMTAAQQQAAAAVATGAAAAPALAASKLYSHLYVTQQPGHVATVPQQAQQPALASSAPQ</sequence>
<keyword evidence="3" id="KW-0804">Transcription</keyword>
<dbReference type="InterPro" id="IPR037525">
    <property type="entry name" value="Velvet_dom"/>
</dbReference>
<dbReference type="Gene3D" id="2.60.40.3960">
    <property type="entry name" value="Velvet domain"/>
    <property type="match status" value="1"/>
</dbReference>
<dbReference type="PANTHER" id="PTHR33572:SF18">
    <property type="entry name" value="SPORE DEVELOPMENT REGULATOR VOSA"/>
    <property type="match status" value="1"/>
</dbReference>
<feature type="compositionally biased region" description="Polar residues" evidence="5">
    <location>
        <begin position="239"/>
        <end position="258"/>
    </location>
</feature>
<feature type="region of interest" description="Disordered" evidence="5">
    <location>
        <begin position="239"/>
        <end position="272"/>
    </location>
</feature>
<name>A0AAD5XPI5_9FUNG</name>
<evidence type="ECO:0000256" key="3">
    <source>
        <dbReference type="ARBA" id="ARBA00023163"/>
    </source>
</evidence>
<dbReference type="PANTHER" id="PTHR33572">
    <property type="entry name" value="SPORE DEVELOPMENT REGULATOR VOSA"/>
    <property type="match status" value="1"/>
</dbReference>
<dbReference type="AlphaFoldDB" id="A0AAD5XPI5"/>
<comment type="caution">
    <text evidence="7">The sequence shown here is derived from an EMBL/GenBank/DDBJ whole genome shotgun (WGS) entry which is preliminary data.</text>
</comment>
<evidence type="ECO:0000256" key="5">
    <source>
        <dbReference type="SAM" id="MobiDB-lite"/>
    </source>
</evidence>
<dbReference type="InterPro" id="IPR021740">
    <property type="entry name" value="Velvet"/>
</dbReference>
<accession>A0AAD5XPI5</accession>
<evidence type="ECO:0000256" key="2">
    <source>
        <dbReference type="ARBA" id="ARBA00023015"/>
    </source>
</evidence>
<keyword evidence="8" id="KW-1185">Reference proteome</keyword>
<organism evidence="7 8">
    <name type="scientific">Geranomyces variabilis</name>
    <dbReference type="NCBI Taxonomy" id="109894"/>
    <lineage>
        <taxon>Eukaryota</taxon>
        <taxon>Fungi</taxon>
        <taxon>Fungi incertae sedis</taxon>
        <taxon>Chytridiomycota</taxon>
        <taxon>Chytridiomycota incertae sedis</taxon>
        <taxon>Chytridiomycetes</taxon>
        <taxon>Spizellomycetales</taxon>
        <taxon>Powellomycetaceae</taxon>
        <taxon>Geranomyces</taxon>
    </lineage>
</organism>
<comment type="subcellular location">
    <subcellularLocation>
        <location evidence="1">Nucleus</location>
    </subcellularLocation>
</comment>
<dbReference type="GO" id="GO:0005634">
    <property type="term" value="C:nucleus"/>
    <property type="evidence" value="ECO:0007669"/>
    <property type="project" value="UniProtKB-SubCell"/>
</dbReference>
<feature type="compositionally biased region" description="Low complexity" evidence="5">
    <location>
        <begin position="344"/>
        <end position="362"/>
    </location>
</feature>
<dbReference type="Pfam" id="PF11754">
    <property type="entry name" value="Velvet"/>
    <property type="match status" value="2"/>
</dbReference>
<protein>
    <recommendedName>
        <fullName evidence="6">Velvet domain-containing protein</fullName>
    </recommendedName>
</protein>
<dbReference type="EMBL" id="JADGJQ010000012">
    <property type="protein sequence ID" value="KAJ3181488.1"/>
    <property type="molecule type" value="Genomic_DNA"/>
</dbReference>
<evidence type="ECO:0000259" key="6">
    <source>
        <dbReference type="PROSITE" id="PS51821"/>
    </source>
</evidence>
<dbReference type="Proteomes" id="UP001212152">
    <property type="component" value="Unassembled WGS sequence"/>
</dbReference>
<evidence type="ECO:0000256" key="1">
    <source>
        <dbReference type="ARBA" id="ARBA00004123"/>
    </source>
</evidence>
<feature type="domain" description="Velvet" evidence="6">
    <location>
        <begin position="31"/>
        <end position="216"/>
    </location>
</feature>
<gene>
    <name evidence="7" type="ORF">HDU87_001097</name>
</gene>
<proteinExistence type="predicted"/>
<evidence type="ECO:0000313" key="7">
    <source>
        <dbReference type="EMBL" id="KAJ3181488.1"/>
    </source>
</evidence>
<evidence type="ECO:0000313" key="8">
    <source>
        <dbReference type="Proteomes" id="UP001212152"/>
    </source>
</evidence>
<feature type="region of interest" description="Disordered" evidence="5">
    <location>
        <begin position="284"/>
        <end position="391"/>
    </location>
</feature>